<feature type="compositionally biased region" description="Low complexity" evidence="1">
    <location>
        <begin position="38"/>
        <end position="50"/>
    </location>
</feature>
<comment type="caution">
    <text evidence="2">The sequence shown here is derived from an EMBL/GenBank/DDBJ whole genome shotgun (WGS) entry which is preliminary data.</text>
</comment>
<gene>
    <name evidence="2" type="ORF">QE152_g7364</name>
</gene>
<sequence length="76" mass="8164">MLQSSIMQFAWLNGITHDQAADSDLGGDSEADNIPDHSSQSTPSSSTTSITRKRTFSQIDADDDLAFDSDDCSLHG</sequence>
<protein>
    <submittedName>
        <fullName evidence="2">Uncharacterized protein</fullName>
    </submittedName>
</protein>
<accession>A0AAW1ME59</accession>
<evidence type="ECO:0000313" key="3">
    <source>
        <dbReference type="Proteomes" id="UP001458880"/>
    </source>
</evidence>
<evidence type="ECO:0000256" key="1">
    <source>
        <dbReference type="SAM" id="MobiDB-lite"/>
    </source>
</evidence>
<reference evidence="2 3" key="1">
    <citation type="journal article" date="2024" name="BMC Genomics">
        <title>De novo assembly and annotation of Popillia japonica's genome with initial clues to its potential as an invasive pest.</title>
        <authorList>
            <person name="Cucini C."/>
            <person name="Boschi S."/>
            <person name="Funari R."/>
            <person name="Cardaioli E."/>
            <person name="Iannotti N."/>
            <person name="Marturano G."/>
            <person name="Paoli F."/>
            <person name="Bruttini M."/>
            <person name="Carapelli A."/>
            <person name="Frati F."/>
            <person name="Nardi F."/>
        </authorList>
    </citation>
    <scope>NUCLEOTIDE SEQUENCE [LARGE SCALE GENOMIC DNA]</scope>
    <source>
        <strain evidence="2">DMR45628</strain>
    </source>
</reference>
<proteinExistence type="predicted"/>
<keyword evidence="3" id="KW-1185">Reference proteome</keyword>
<dbReference type="AlphaFoldDB" id="A0AAW1ME59"/>
<organism evidence="2 3">
    <name type="scientific">Popillia japonica</name>
    <name type="common">Japanese beetle</name>
    <dbReference type="NCBI Taxonomy" id="7064"/>
    <lineage>
        <taxon>Eukaryota</taxon>
        <taxon>Metazoa</taxon>
        <taxon>Ecdysozoa</taxon>
        <taxon>Arthropoda</taxon>
        <taxon>Hexapoda</taxon>
        <taxon>Insecta</taxon>
        <taxon>Pterygota</taxon>
        <taxon>Neoptera</taxon>
        <taxon>Endopterygota</taxon>
        <taxon>Coleoptera</taxon>
        <taxon>Polyphaga</taxon>
        <taxon>Scarabaeiformia</taxon>
        <taxon>Scarabaeidae</taxon>
        <taxon>Rutelinae</taxon>
        <taxon>Popillia</taxon>
    </lineage>
</organism>
<evidence type="ECO:0000313" key="2">
    <source>
        <dbReference type="EMBL" id="KAK9744901.1"/>
    </source>
</evidence>
<name>A0AAW1ME59_POPJA</name>
<dbReference type="Proteomes" id="UP001458880">
    <property type="component" value="Unassembled WGS sequence"/>
</dbReference>
<feature type="region of interest" description="Disordered" evidence="1">
    <location>
        <begin position="20"/>
        <end position="55"/>
    </location>
</feature>
<dbReference type="EMBL" id="JASPKY010000054">
    <property type="protein sequence ID" value="KAK9744901.1"/>
    <property type="molecule type" value="Genomic_DNA"/>
</dbReference>